<dbReference type="PANTHER" id="PTHR31792:SF3">
    <property type="entry name" value="VACUOLAR ATPASE ASSEMBLY INTEGRAL MEMBRANE PROTEIN VMA21"/>
    <property type="match status" value="1"/>
</dbReference>
<keyword evidence="8" id="KW-1185">Reference proteome</keyword>
<protein>
    <recommendedName>
        <fullName evidence="9">Vacuolar ATPase assembly integral membrane protein VMA21 homolog</fullName>
    </recommendedName>
</protein>
<dbReference type="PANTHER" id="PTHR31792">
    <property type="entry name" value="VACUOLAR ATPASE ASSEMBLY INTEGRAL MEMBRANE PROTEIN VMA21"/>
    <property type="match status" value="1"/>
</dbReference>
<accession>A0A4D9CW82</accession>
<proteinExistence type="predicted"/>
<keyword evidence="4 6" id="KW-0472">Membrane</keyword>
<evidence type="ECO:0000313" key="7">
    <source>
        <dbReference type="EMBL" id="TFJ81775.1"/>
    </source>
</evidence>
<dbReference type="GO" id="GO:0005789">
    <property type="term" value="C:endoplasmic reticulum membrane"/>
    <property type="evidence" value="ECO:0007669"/>
    <property type="project" value="TreeGrafter"/>
</dbReference>
<keyword evidence="3 6" id="KW-1133">Transmembrane helix</keyword>
<reference evidence="7 8" key="1">
    <citation type="submission" date="2019-01" db="EMBL/GenBank/DDBJ databases">
        <title>Nuclear Genome Assembly of the Microalgal Biofuel strain Nannochloropsis salina CCMP1776.</title>
        <authorList>
            <person name="Hovde B."/>
        </authorList>
    </citation>
    <scope>NUCLEOTIDE SEQUENCE [LARGE SCALE GENOMIC DNA]</scope>
    <source>
        <strain evidence="7 8">CCMP1776</strain>
    </source>
</reference>
<gene>
    <name evidence="7" type="ORF">NSK_007023</name>
</gene>
<keyword evidence="5" id="KW-0968">Cytoplasmic vesicle</keyword>
<dbReference type="Proteomes" id="UP000355283">
    <property type="component" value="Unassembled WGS sequence"/>
</dbReference>
<keyword evidence="2" id="KW-0256">Endoplasmic reticulum</keyword>
<dbReference type="EMBL" id="SDOX01000122">
    <property type="protein sequence ID" value="TFJ81775.1"/>
    <property type="molecule type" value="Genomic_DNA"/>
</dbReference>
<evidence type="ECO:0000256" key="5">
    <source>
        <dbReference type="ARBA" id="ARBA00023329"/>
    </source>
</evidence>
<dbReference type="InterPro" id="IPR019013">
    <property type="entry name" value="Vma21"/>
</dbReference>
<sequence length="102" mass="11782">MPFQLISLLMEPQNKDVGRKLFIYTLAMFSLPIFVFYICRYLIFAADTERRDMWSGFTAVASVNVIIVLYVVSAFREDREEVCQPAPAVGVWATRHAKERTD</sequence>
<evidence type="ECO:0000313" key="8">
    <source>
        <dbReference type="Proteomes" id="UP000355283"/>
    </source>
</evidence>
<evidence type="ECO:0000256" key="6">
    <source>
        <dbReference type="SAM" id="Phobius"/>
    </source>
</evidence>
<comment type="caution">
    <text evidence="7">The sequence shown here is derived from an EMBL/GenBank/DDBJ whole genome shotgun (WGS) entry which is preliminary data.</text>
</comment>
<dbReference type="GO" id="GO:0070072">
    <property type="term" value="P:vacuolar proton-transporting V-type ATPase complex assembly"/>
    <property type="evidence" value="ECO:0007669"/>
    <property type="project" value="InterPro"/>
</dbReference>
<organism evidence="7 8">
    <name type="scientific">Nannochloropsis salina CCMP1776</name>
    <dbReference type="NCBI Taxonomy" id="1027361"/>
    <lineage>
        <taxon>Eukaryota</taxon>
        <taxon>Sar</taxon>
        <taxon>Stramenopiles</taxon>
        <taxon>Ochrophyta</taxon>
        <taxon>Eustigmatophyceae</taxon>
        <taxon>Eustigmatales</taxon>
        <taxon>Monodopsidaceae</taxon>
        <taxon>Microchloropsis</taxon>
        <taxon>Microchloropsis salina</taxon>
    </lineage>
</organism>
<evidence type="ECO:0000256" key="4">
    <source>
        <dbReference type="ARBA" id="ARBA00023136"/>
    </source>
</evidence>
<evidence type="ECO:0000256" key="3">
    <source>
        <dbReference type="ARBA" id="ARBA00022989"/>
    </source>
</evidence>
<evidence type="ECO:0000256" key="1">
    <source>
        <dbReference type="ARBA" id="ARBA00022692"/>
    </source>
</evidence>
<dbReference type="AlphaFoldDB" id="A0A4D9CW82"/>
<dbReference type="Pfam" id="PF09446">
    <property type="entry name" value="VMA21"/>
    <property type="match status" value="1"/>
</dbReference>
<feature type="transmembrane region" description="Helical" evidence="6">
    <location>
        <begin position="55"/>
        <end position="75"/>
    </location>
</feature>
<dbReference type="OrthoDB" id="160405at2759"/>
<feature type="transmembrane region" description="Helical" evidence="6">
    <location>
        <begin position="21"/>
        <end position="43"/>
    </location>
</feature>
<dbReference type="GO" id="GO:0031410">
    <property type="term" value="C:cytoplasmic vesicle"/>
    <property type="evidence" value="ECO:0007669"/>
    <property type="project" value="UniProtKB-KW"/>
</dbReference>
<name>A0A4D9CW82_9STRA</name>
<evidence type="ECO:0008006" key="9">
    <source>
        <dbReference type="Google" id="ProtNLM"/>
    </source>
</evidence>
<evidence type="ECO:0000256" key="2">
    <source>
        <dbReference type="ARBA" id="ARBA00022824"/>
    </source>
</evidence>
<keyword evidence="1 6" id="KW-0812">Transmembrane</keyword>